<evidence type="ECO:0000313" key="7">
    <source>
        <dbReference type="EMBL" id="CBZ55270.1"/>
    </source>
</evidence>
<feature type="region of interest" description="Disordered" evidence="5">
    <location>
        <begin position="402"/>
        <end position="483"/>
    </location>
</feature>
<evidence type="ECO:0000256" key="2">
    <source>
        <dbReference type="ARBA" id="ARBA00022771"/>
    </source>
</evidence>
<dbReference type="EMBL" id="LN714486">
    <property type="protein sequence ID" value="CEL70000.1"/>
    <property type="molecule type" value="Genomic_DNA"/>
</dbReference>
<proteinExistence type="predicted"/>
<dbReference type="InParanoid" id="F0VNH4"/>
<name>F0VNH4_NEOCL</name>
<feature type="compositionally biased region" description="Basic and acidic residues" evidence="5">
    <location>
        <begin position="273"/>
        <end position="283"/>
    </location>
</feature>
<evidence type="ECO:0000313" key="8">
    <source>
        <dbReference type="EMBL" id="CEL70000.1"/>
    </source>
</evidence>
<gene>
    <name evidence="8" type="ORF">BN1204_056940</name>
    <name evidence="7" type="ORF">NCLIV_056940</name>
</gene>
<dbReference type="AlphaFoldDB" id="F0VNH4"/>
<dbReference type="Pfam" id="PF13913">
    <property type="entry name" value="zf-C2HC_2"/>
    <property type="match status" value="1"/>
</dbReference>
<feature type="region of interest" description="Disordered" evidence="5">
    <location>
        <begin position="152"/>
        <end position="171"/>
    </location>
</feature>
<dbReference type="PROSITE" id="PS52027">
    <property type="entry name" value="ZF_C2HC_C3H"/>
    <property type="match status" value="1"/>
</dbReference>
<keyword evidence="2 4" id="KW-0863">Zinc-finger</keyword>
<reference evidence="7" key="2">
    <citation type="submission" date="2011-03" db="EMBL/GenBank/DDBJ databases">
        <title>Comparative genomics and transcriptomics of Neospora caninum and Toxoplasma gondii.</title>
        <authorList>
            <person name="Reid A.J."/>
            <person name="Sohal A."/>
            <person name="Harris D."/>
            <person name="Quail M."/>
            <person name="Sanders M."/>
            <person name="Berriman M."/>
            <person name="Wastling J.M."/>
            <person name="Pain A."/>
        </authorList>
    </citation>
    <scope>NUCLEOTIDE SEQUENCE</scope>
    <source>
        <strain evidence="7">Liverpool</strain>
    </source>
</reference>
<feature type="region of interest" description="Disordered" evidence="5">
    <location>
        <begin position="179"/>
        <end position="232"/>
    </location>
</feature>
<evidence type="ECO:0000259" key="6">
    <source>
        <dbReference type="PROSITE" id="PS52027"/>
    </source>
</evidence>
<feature type="compositionally biased region" description="Polar residues" evidence="5">
    <location>
        <begin position="200"/>
        <end position="217"/>
    </location>
</feature>
<dbReference type="InterPro" id="IPR013083">
    <property type="entry name" value="Znf_RING/FYVE/PHD"/>
</dbReference>
<evidence type="ECO:0000256" key="4">
    <source>
        <dbReference type="PROSITE-ProRule" id="PRU01371"/>
    </source>
</evidence>
<dbReference type="Gene3D" id="3.30.40.10">
    <property type="entry name" value="Zinc/RING finger domain, C3HC4 (zinc finger)"/>
    <property type="match status" value="1"/>
</dbReference>
<reference evidence="8" key="4">
    <citation type="journal article" date="2015" name="PLoS ONE">
        <title>Comprehensive Evaluation of Toxoplasma gondii VEG and Neospora caninum LIV Genomes with Tachyzoite Stage Transcriptome and Proteome Defines Novel Transcript Features.</title>
        <authorList>
            <person name="Ramaprasad A."/>
            <person name="Mourier T."/>
            <person name="Naeem R."/>
            <person name="Malas T.B."/>
            <person name="Moussa E."/>
            <person name="Panigrahi A."/>
            <person name="Vermont S.J."/>
            <person name="Otto T.D."/>
            <person name="Wastling J."/>
            <person name="Pain A."/>
        </authorList>
    </citation>
    <scope>NUCLEOTIDE SEQUENCE</scope>
    <source>
        <strain evidence="8">Liverpool</strain>
    </source>
</reference>
<keyword evidence="9" id="KW-1185">Reference proteome</keyword>
<dbReference type="GO" id="GO:0008270">
    <property type="term" value="F:zinc ion binding"/>
    <property type="evidence" value="ECO:0007669"/>
    <property type="project" value="UniProtKB-KW"/>
</dbReference>
<accession>F0VNH4</accession>
<keyword evidence="1" id="KW-0479">Metal-binding</keyword>
<dbReference type="VEuPathDB" id="ToxoDB:NCLIV_056940"/>
<dbReference type="RefSeq" id="XP_003885298.1">
    <property type="nucleotide sequence ID" value="XM_003885249.1"/>
</dbReference>
<dbReference type="InterPro" id="IPR049899">
    <property type="entry name" value="Znf_C2HC_C3H"/>
</dbReference>
<organism evidence="7 9">
    <name type="scientific">Neospora caninum (strain Liverpool)</name>
    <dbReference type="NCBI Taxonomy" id="572307"/>
    <lineage>
        <taxon>Eukaryota</taxon>
        <taxon>Sar</taxon>
        <taxon>Alveolata</taxon>
        <taxon>Apicomplexa</taxon>
        <taxon>Conoidasida</taxon>
        <taxon>Coccidia</taxon>
        <taxon>Eucoccidiorida</taxon>
        <taxon>Eimeriorina</taxon>
        <taxon>Sarcocystidae</taxon>
        <taxon>Neospora</taxon>
    </lineage>
</organism>
<dbReference type="GeneID" id="13440683"/>
<dbReference type="OMA" id="CGGKFFP"/>
<feature type="region of interest" description="Disordered" evidence="5">
    <location>
        <begin position="244"/>
        <end position="387"/>
    </location>
</feature>
<reference evidence="9" key="3">
    <citation type="journal article" date="2012" name="PLoS Pathog.">
        <title>Comparative genomics of the apicomplexan parasites Toxoplasma gondii and Neospora caninum: Coccidia differing in host range and transmission strategy.</title>
        <authorList>
            <person name="Reid A.J."/>
            <person name="Vermont S.J."/>
            <person name="Cotton J.A."/>
            <person name="Harris D."/>
            <person name="Hill-Cawthorne G.A."/>
            <person name="Konen-Waisman S."/>
            <person name="Latham S.M."/>
            <person name="Mourier T."/>
            <person name="Norton R."/>
            <person name="Quail M.A."/>
            <person name="Sanders M."/>
            <person name="Shanmugam D."/>
            <person name="Sohal A."/>
            <person name="Wasmuth J.D."/>
            <person name="Brunk B."/>
            <person name="Grigg M.E."/>
            <person name="Howard J.C."/>
            <person name="Parkinson J."/>
            <person name="Roos D.S."/>
            <person name="Trees A.J."/>
            <person name="Berriman M."/>
            <person name="Pain A."/>
            <person name="Wastling J.M."/>
        </authorList>
    </citation>
    <scope>NUCLEOTIDE SEQUENCE [LARGE SCALE GENOMIC DNA]</scope>
    <source>
        <strain evidence="9">Liverpool</strain>
    </source>
</reference>
<evidence type="ECO:0000256" key="3">
    <source>
        <dbReference type="ARBA" id="ARBA00022833"/>
    </source>
</evidence>
<dbReference type="EMBL" id="FR823392">
    <property type="protein sequence ID" value="CBZ55270.1"/>
    <property type="molecule type" value="Genomic_DNA"/>
</dbReference>
<evidence type="ECO:0000256" key="1">
    <source>
        <dbReference type="ARBA" id="ARBA00022723"/>
    </source>
</evidence>
<feature type="compositionally biased region" description="Basic and acidic residues" evidence="5">
    <location>
        <begin position="181"/>
        <end position="193"/>
    </location>
</feature>
<feature type="domain" description="C2HC/C3H-type" evidence="6">
    <location>
        <begin position="96"/>
        <end position="125"/>
    </location>
</feature>
<evidence type="ECO:0000313" key="9">
    <source>
        <dbReference type="Proteomes" id="UP000007494"/>
    </source>
</evidence>
<dbReference type="OrthoDB" id="10255185at2759"/>
<dbReference type="Proteomes" id="UP000007494">
    <property type="component" value="Chromosome XI"/>
</dbReference>
<feature type="compositionally biased region" description="Basic and acidic residues" evidence="5">
    <location>
        <begin position="315"/>
        <end position="325"/>
    </location>
</feature>
<protein>
    <recommendedName>
        <fullName evidence="6">C2HC/C3H-type domain-containing protein</fullName>
    </recommendedName>
</protein>
<dbReference type="eggNOG" id="ENOG502TMIH">
    <property type="taxonomic scope" value="Eukaryota"/>
</dbReference>
<evidence type="ECO:0000256" key="5">
    <source>
        <dbReference type="SAM" id="MobiDB-lite"/>
    </source>
</evidence>
<sequence length="483" mass="51467">MHQRAVVCTMCGGKFFPASLGFHQKACEKKQSRVLLPCPYCDKEVPKPDLDWHMKEACKKAPNHANSAAGSVAEDRHTGVGADSLKGLRELVDDQGRMECAVCHRWFLQDRIGKHQSICRAIDEKRKGQPHQVFDSFKQRQFDPLIRPAIQDDGTARHAGPSSKASACTSAARSYYPNLRGEAEVSKSNDRSGRPPPATPSGQRASLFPTSRQTKNTSRSEDSCPLSGKSLKLPDCQASRKAAGSLDTGAAPSRRVAGAGSSVVPVTGLPSEASREVSLHSHEAVPGTPTAARESRSQDTESPMRSPHRASQASRSDRRGPRVSESRFNVAPTTGNTPHVREGTGGVSPVSKRGSLRSPDGQVSPKAGGVRTYRERPSAAGWSSCRGTSALTAPCGAGGIVQTNESSIDNPLAYPNYPGGHYHPERSPQSLPNASRGVVARSPTAMHQRQALRGSHHAGGGGAILPTNETSAENPLARGNYYG</sequence>
<keyword evidence="3" id="KW-0862">Zinc</keyword>
<reference evidence="7" key="1">
    <citation type="submission" date="2011-02" db="EMBL/GenBank/DDBJ databases">
        <authorList>
            <person name="Aslett M."/>
        </authorList>
    </citation>
    <scope>NUCLEOTIDE SEQUENCE</scope>
    <source>
        <strain evidence="7">Liverpool</strain>
    </source>
</reference>